<feature type="compositionally biased region" description="Polar residues" evidence="1">
    <location>
        <begin position="138"/>
        <end position="152"/>
    </location>
</feature>
<gene>
    <name evidence="2" type="ORF">PAUS00366_LOCUS757</name>
</gene>
<feature type="compositionally biased region" description="Basic residues" evidence="1">
    <location>
        <begin position="71"/>
        <end position="82"/>
    </location>
</feature>
<feature type="region of interest" description="Disordered" evidence="1">
    <location>
        <begin position="1"/>
        <end position="160"/>
    </location>
</feature>
<evidence type="ECO:0000313" key="2">
    <source>
        <dbReference type="EMBL" id="CAE0708037.1"/>
    </source>
</evidence>
<dbReference type="EMBL" id="HBIX01000977">
    <property type="protein sequence ID" value="CAE0708037.1"/>
    <property type="molecule type" value="Transcribed_RNA"/>
</dbReference>
<proteinExistence type="predicted"/>
<reference evidence="2" key="1">
    <citation type="submission" date="2021-01" db="EMBL/GenBank/DDBJ databases">
        <authorList>
            <person name="Corre E."/>
            <person name="Pelletier E."/>
            <person name="Niang G."/>
            <person name="Scheremetjew M."/>
            <person name="Finn R."/>
            <person name="Kale V."/>
            <person name="Holt S."/>
            <person name="Cochrane G."/>
            <person name="Meng A."/>
            <person name="Brown T."/>
            <person name="Cohen L."/>
        </authorList>
    </citation>
    <scope>NUCLEOTIDE SEQUENCE</scope>
    <source>
        <strain evidence="2">10249 10 AB</strain>
    </source>
</reference>
<feature type="compositionally biased region" description="Polar residues" evidence="1">
    <location>
        <begin position="37"/>
        <end position="54"/>
    </location>
</feature>
<sequence length="248" mass="26229">MPLLLQSAFQMGSSGTSDGMGKSLDEMIADRRKEQAKASSGRNVKKNGSNNNADTKNKKQAVADRSIATGRAKRAAAIKARRGMANDSKPSAMEVEKEVYRQSRKSADSKKRAEQKKSNGRLPPNSSLRSSKKDRANKTNNSNANGAVSTDLTGVLTGKQPRVSQIKAAIRGMEDSGCPVPPGYVLMMQFVPAAKQTPGKGRGSGKQTNNNNNNNIATPSPGKGRGRQANNNNNSSSKKSGGGRGGKK</sequence>
<name>A0A7S4EEB4_9STRA</name>
<feature type="compositionally biased region" description="Basic and acidic residues" evidence="1">
    <location>
        <begin position="94"/>
        <end position="117"/>
    </location>
</feature>
<organism evidence="2">
    <name type="scientific">Pseudo-nitzschia australis</name>
    <dbReference type="NCBI Taxonomy" id="44445"/>
    <lineage>
        <taxon>Eukaryota</taxon>
        <taxon>Sar</taxon>
        <taxon>Stramenopiles</taxon>
        <taxon>Ochrophyta</taxon>
        <taxon>Bacillariophyta</taxon>
        <taxon>Bacillariophyceae</taxon>
        <taxon>Bacillariophycidae</taxon>
        <taxon>Bacillariales</taxon>
        <taxon>Bacillariaceae</taxon>
        <taxon>Pseudo-nitzschia</taxon>
    </lineage>
</organism>
<accession>A0A7S4EEB4</accession>
<feature type="compositionally biased region" description="Polar residues" evidence="1">
    <location>
        <begin position="7"/>
        <end position="17"/>
    </location>
</feature>
<feature type="compositionally biased region" description="Basic and acidic residues" evidence="1">
    <location>
        <begin position="23"/>
        <end position="36"/>
    </location>
</feature>
<evidence type="ECO:0000256" key="1">
    <source>
        <dbReference type="SAM" id="MobiDB-lite"/>
    </source>
</evidence>
<feature type="region of interest" description="Disordered" evidence="1">
    <location>
        <begin position="195"/>
        <end position="248"/>
    </location>
</feature>
<protein>
    <submittedName>
        <fullName evidence="2">Uncharacterized protein</fullName>
    </submittedName>
</protein>
<feature type="compositionally biased region" description="Low complexity" evidence="1">
    <location>
        <begin position="227"/>
        <end position="239"/>
    </location>
</feature>
<dbReference type="AlphaFoldDB" id="A0A7S4EEB4"/>